<dbReference type="Proteomes" id="UP000619295">
    <property type="component" value="Unassembled WGS sequence"/>
</dbReference>
<comment type="caution">
    <text evidence="2">The sequence shown here is derived from an EMBL/GenBank/DDBJ whole genome shotgun (WGS) entry which is preliminary data.</text>
</comment>
<gene>
    <name evidence="2" type="ORF">IED13_05210</name>
</gene>
<dbReference type="AlphaFoldDB" id="A0A927E7E7"/>
<feature type="region of interest" description="Disordered" evidence="1">
    <location>
        <begin position="27"/>
        <end position="51"/>
    </location>
</feature>
<dbReference type="Pfam" id="PF13450">
    <property type="entry name" value="NAD_binding_8"/>
    <property type="match status" value="1"/>
</dbReference>
<sequence>MRIAVVGAGIAGLSTAWSLNRRGHAVRCSSRHRRSPTPTPRPATSTASAHTFTADKRFLSRQIGRATVVSACSGHGYKFGAAVGRRVAAAVESDDQAGLLRWLRAE</sequence>
<accession>A0A927E7E7</accession>
<dbReference type="InterPro" id="IPR036188">
    <property type="entry name" value="FAD/NAD-bd_sf"/>
</dbReference>
<name>A0A927E7E7_9HYPH</name>
<evidence type="ECO:0000313" key="3">
    <source>
        <dbReference type="Proteomes" id="UP000619295"/>
    </source>
</evidence>
<organism evidence="2 3">
    <name type="scientific">Bosea spartocytisi</name>
    <dbReference type="NCBI Taxonomy" id="2773451"/>
    <lineage>
        <taxon>Bacteria</taxon>
        <taxon>Pseudomonadati</taxon>
        <taxon>Pseudomonadota</taxon>
        <taxon>Alphaproteobacteria</taxon>
        <taxon>Hyphomicrobiales</taxon>
        <taxon>Boseaceae</taxon>
        <taxon>Bosea</taxon>
    </lineage>
</organism>
<dbReference type="Gene3D" id="3.30.9.10">
    <property type="entry name" value="D-Amino Acid Oxidase, subunit A, domain 2"/>
    <property type="match status" value="1"/>
</dbReference>
<reference evidence="2" key="1">
    <citation type="submission" date="2020-09" db="EMBL/GenBank/DDBJ databases">
        <title>Bosea spartocytisi sp. nov. a root nodule endophyte of Spartocytisus supranubius in the high mountain ecosystem fo the Teide National Park (Canary Islands, Spain).</title>
        <authorList>
            <person name="Pulido-Suarez L."/>
            <person name="Peix A."/>
            <person name="Igual J.M."/>
            <person name="Socas-Perez N."/>
            <person name="Velazquez E."/>
            <person name="Flores-Felix J.D."/>
            <person name="Leon-Barrios M."/>
        </authorList>
    </citation>
    <scope>NUCLEOTIDE SEQUENCE</scope>
    <source>
        <strain evidence="2">SSUT16</strain>
    </source>
</reference>
<keyword evidence="3" id="KW-1185">Reference proteome</keyword>
<feature type="compositionally biased region" description="Low complexity" evidence="1">
    <location>
        <begin position="42"/>
        <end position="51"/>
    </location>
</feature>
<evidence type="ECO:0000313" key="2">
    <source>
        <dbReference type="EMBL" id="MBD3845085.1"/>
    </source>
</evidence>
<dbReference type="Gene3D" id="3.50.50.60">
    <property type="entry name" value="FAD/NAD(P)-binding domain"/>
    <property type="match status" value="2"/>
</dbReference>
<dbReference type="PRINTS" id="PR00419">
    <property type="entry name" value="ADXRDTASE"/>
</dbReference>
<dbReference type="EMBL" id="JACXWY010000002">
    <property type="protein sequence ID" value="MBD3845085.1"/>
    <property type="molecule type" value="Genomic_DNA"/>
</dbReference>
<dbReference type="SUPFAM" id="SSF51905">
    <property type="entry name" value="FAD/NAD(P)-binding domain"/>
    <property type="match status" value="1"/>
</dbReference>
<dbReference type="RefSeq" id="WP_191123569.1">
    <property type="nucleotide sequence ID" value="NZ_JACXWY010000002.1"/>
</dbReference>
<evidence type="ECO:0000256" key="1">
    <source>
        <dbReference type="SAM" id="MobiDB-lite"/>
    </source>
</evidence>
<protein>
    <submittedName>
        <fullName evidence="2">NAD(P)-binding protein</fullName>
    </submittedName>
</protein>
<proteinExistence type="predicted"/>